<comment type="caution">
    <text evidence="10">Lacks conserved residue(s) required for the propagation of feature annotation.</text>
</comment>
<dbReference type="Pfam" id="PF13589">
    <property type="entry name" value="HATPase_c_3"/>
    <property type="match status" value="1"/>
</dbReference>
<keyword evidence="5 10" id="KW-0067">ATP-binding</keyword>
<evidence type="ECO:0000313" key="14">
    <source>
        <dbReference type="EMBL" id="ARN76118.1"/>
    </source>
</evidence>
<dbReference type="HAMAP" id="MF_00505">
    <property type="entry name" value="HSP90"/>
    <property type="match status" value="1"/>
</dbReference>
<dbReference type="GO" id="GO:0140662">
    <property type="term" value="F:ATP-dependent protein folding chaperone"/>
    <property type="evidence" value="ECO:0007669"/>
    <property type="project" value="InterPro"/>
</dbReference>
<dbReference type="InterPro" id="IPR020575">
    <property type="entry name" value="Hsp90_N"/>
</dbReference>
<feature type="binding site" evidence="11">
    <location>
        <begin position="103"/>
        <end position="104"/>
    </location>
    <ligand>
        <name>ATP</name>
        <dbReference type="ChEBI" id="CHEBI:30616"/>
    </ligand>
</feature>
<proteinExistence type="inferred from homology"/>
<feature type="binding site" evidence="11">
    <location>
        <position position="83"/>
    </location>
    <ligand>
        <name>ATP</name>
        <dbReference type="ChEBI" id="CHEBI:30616"/>
    </ligand>
</feature>
<protein>
    <recommendedName>
        <fullName evidence="9 10">Chaperone protein HtpG</fullName>
    </recommendedName>
    <alternativeName>
        <fullName evidence="10">Heat shock protein HtpG</fullName>
    </alternativeName>
    <alternativeName>
        <fullName evidence="10">High temperature protein G</fullName>
    </alternativeName>
</protein>
<dbReference type="InterPro" id="IPR036890">
    <property type="entry name" value="HATPase_C_sf"/>
</dbReference>
<feature type="binding site" evidence="11">
    <location>
        <position position="88"/>
    </location>
    <ligand>
        <name>ATP</name>
        <dbReference type="ChEBI" id="CHEBI:30616"/>
    </ligand>
</feature>
<evidence type="ECO:0000256" key="9">
    <source>
        <dbReference type="ARBA" id="ARBA00070675"/>
    </source>
</evidence>
<dbReference type="CDD" id="cd16927">
    <property type="entry name" value="HATPase_Hsp90-like"/>
    <property type="match status" value="1"/>
</dbReference>
<evidence type="ECO:0000256" key="12">
    <source>
        <dbReference type="SAM" id="Coils"/>
    </source>
</evidence>
<dbReference type="InterPro" id="IPR037196">
    <property type="entry name" value="HSP90_C"/>
</dbReference>
<evidence type="ECO:0000256" key="7">
    <source>
        <dbReference type="ARBA" id="ARBA00023186"/>
    </source>
</evidence>
<dbReference type="GO" id="GO:0051082">
    <property type="term" value="F:unfolded protein binding"/>
    <property type="evidence" value="ECO:0007669"/>
    <property type="project" value="UniProtKB-UniRule"/>
</dbReference>
<evidence type="ECO:0000259" key="13">
    <source>
        <dbReference type="SMART" id="SM00387"/>
    </source>
</evidence>
<comment type="subcellular location">
    <subcellularLocation>
        <location evidence="1 10">Cytoplasm</location>
    </subcellularLocation>
</comment>
<evidence type="ECO:0000256" key="4">
    <source>
        <dbReference type="ARBA" id="ARBA00022741"/>
    </source>
</evidence>
<dbReference type="SMART" id="SM00387">
    <property type="entry name" value="HATPase_c"/>
    <property type="match status" value="1"/>
</dbReference>
<dbReference type="PIRSF" id="PIRSF002583">
    <property type="entry name" value="Hsp90"/>
    <property type="match status" value="1"/>
</dbReference>
<feature type="region of interest" description="C" evidence="10">
    <location>
        <begin position="568"/>
        <end position="642"/>
    </location>
</feature>
<dbReference type="Gene3D" id="3.30.565.10">
    <property type="entry name" value="Histidine kinase-like ATPase, C-terminal domain"/>
    <property type="match status" value="1"/>
</dbReference>
<feature type="binding site" evidence="11">
    <location>
        <position position="41"/>
    </location>
    <ligand>
        <name>ATP</name>
        <dbReference type="ChEBI" id="CHEBI:30616"/>
    </ligand>
</feature>
<comment type="function">
    <text evidence="8 10">Molecular chaperone. Has ATPase activity.</text>
</comment>
<evidence type="ECO:0000313" key="15">
    <source>
        <dbReference type="Proteomes" id="UP000193450"/>
    </source>
</evidence>
<dbReference type="Proteomes" id="UP000193450">
    <property type="component" value="Chromosome"/>
</dbReference>
<keyword evidence="4 10" id="KW-0547">Nucleotide-binding</keyword>
<dbReference type="PRINTS" id="PR00775">
    <property type="entry name" value="HEATSHOCK90"/>
</dbReference>
<dbReference type="InterPro" id="IPR001404">
    <property type="entry name" value="Hsp90_fam"/>
</dbReference>
<evidence type="ECO:0000256" key="2">
    <source>
        <dbReference type="ARBA" id="ARBA00008239"/>
    </source>
</evidence>
<feature type="binding site" evidence="11">
    <location>
        <position position="102"/>
    </location>
    <ligand>
        <name>ATP</name>
        <dbReference type="ChEBI" id="CHEBI:30616"/>
    </ligand>
</feature>
<comment type="similarity">
    <text evidence="2 10">Belongs to the heat shock protein 90 family.</text>
</comment>
<dbReference type="PANTHER" id="PTHR11528">
    <property type="entry name" value="HEAT SHOCK PROTEIN 90 FAMILY MEMBER"/>
    <property type="match status" value="1"/>
</dbReference>
<dbReference type="SUPFAM" id="SSF55874">
    <property type="entry name" value="ATPase domain of HSP90 chaperone/DNA topoisomerase II/histidine kinase"/>
    <property type="match status" value="1"/>
</dbReference>
<dbReference type="FunFam" id="3.30.230.80:FF:000002">
    <property type="entry name" value="Molecular chaperone HtpG"/>
    <property type="match status" value="1"/>
</dbReference>
<feature type="coiled-coil region" evidence="12">
    <location>
        <begin position="497"/>
        <end position="536"/>
    </location>
</feature>
<gene>
    <name evidence="10" type="primary">htpG</name>
    <name evidence="14" type="ORF">BST96_19660</name>
</gene>
<feature type="domain" description="Histidine kinase/HSP90-like ATPase" evidence="13">
    <location>
        <begin position="30"/>
        <end position="187"/>
    </location>
</feature>
<dbReference type="NCBIfam" id="NF003555">
    <property type="entry name" value="PRK05218.1"/>
    <property type="match status" value="1"/>
</dbReference>
<dbReference type="OrthoDB" id="9802640at2"/>
<dbReference type="PROSITE" id="PS00298">
    <property type="entry name" value="HSP90"/>
    <property type="match status" value="1"/>
</dbReference>
<evidence type="ECO:0000256" key="10">
    <source>
        <dbReference type="HAMAP-Rule" id="MF_00505"/>
    </source>
</evidence>
<dbReference type="Gene3D" id="3.30.230.80">
    <property type="match status" value="1"/>
</dbReference>
<keyword evidence="12" id="KW-0175">Coiled coil</keyword>
<name>A0A1X9NDJ8_9GAMM</name>
<dbReference type="GO" id="GO:0016887">
    <property type="term" value="F:ATP hydrolysis activity"/>
    <property type="evidence" value="ECO:0007669"/>
    <property type="project" value="InterPro"/>
</dbReference>
<comment type="subunit">
    <text evidence="10">Homodimer.</text>
</comment>
<keyword evidence="6 10" id="KW-0346">Stress response</keyword>
<evidence type="ECO:0000256" key="6">
    <source>
        <dbReference type="ARBA" id="ARBA00023016"/>
    </source>
</evidence>
<dbReference type="Gene3D" id="1.20.120.790">
    <property type="entry name" value="Heat shock protein 90, C-terminal domain"/>
    <property type="match status" value="1"/>
</dbReference>
<dbReference type="Gene3D" id="3.40.50.11260">
    <property type="match status" value="1"/>
</dbReference>
<feature type="binding site" evidence="11">
    <location>
        <position position="37"/>
    </location>
    <ligand>
        <name>ATP</name>
        <dbReference type="ChEBI" id="CHEBI:30616"/>
    </ligand>
</feature>
<reference evidence="14 15" key="1">
    <citation type="submission" date="2016-11" db="EMBL/GenBank/DDBJ databases">
        <title>Trade-off between light-utilization and light-protection in marine flavobacteria.</title>
        <authorList>
            <person name="Kumagai Y."/>
        </authorList>
    </citation>
    <scope>NUCLEOTIDE SEQUENCE [LARGE SCALE GENOMIC DNA]</scope>
    <source>
        <strain evidence="14 15">NBRC 107125</strain>
    </source>
</reference>
<dbReference type="InterPro" id="IPR019805">
    <property type="entry name" value="Heat_shock_protein_90_CS"/>
</dbReference>
<evidence type="ECO:0000256" key="8">
    <source>
        <dbReference type="ARBA" id="ARBA00058590"/>
    </source>
</evidence>
<dbReference type="GO" id="GO:0005737">
    <property type="term" value="C:cytoplasm"/>
    <property type="evidence" value="ECO:0007669"/>
    <property type="project" value="UniProtKB-SubCell"/>
</dbReference>
<dbReference type="KEGG" id="osg:BST96_19660"/>
<evidence type="ECO:0000256" key="1">
    <source>
        <dbReference type="ARBA" id="ARBA00004496"/>
    </source>
</evidence>
<evidence type="ECO:0000256" key="3">
    <source>
        <dbReference type="ARBA" id="ARBA00022490"/>
    </source>
</evidence>
<feature type="region of interest" description="A; substrate-binding" evidence="10">
    <location>
        <begin position="1"/>
        <end position="350"/>
    </location>
</feature>
<dbReference type="AlphaFoldDB" id="A0A1X9NDJ8"/>
<keyword evidence="3 10" id="KW-0963">Cytoplasm</keyword>
<organism evidence="14 15">
    <name type="scientific">Oceanicoccus sagamiensis</name>
    <dbReference type="NCBI Taxonomy" id="716816"/>
    <lineage>
        <taxon>Bacteria</taxon>
        <taxon>Pseudomonadati</taxon>
        <taxon>Pseudomonadota</taxon>
        <taxon>Gammaproteobacteria</taxon>
        <taxon>Cellvibrionales</taxon>
        <taxon>Spongiibacteraceae</taxon>
        <taxon>Oceanicoccus</taxon>
    </lineage>
</organism>
<dbReference type="InterPro" id="IPR020568">
    <property type="entry name" value="Ribosomal_Su5_D2-typ_SF"/>
</dbReference>
<dbReference type="RefSeq" id="WP_085760319.1">
    <property type="nucleotide sequence ID" value="NZ_CP019343.1"/>
</dbReference>
<dbReference type="STRING" id="716816.BST96_19660"/>
<evidence type="ECO:0000256" key="5">
    <source>
        <dbReference type="ARBA" id="ARBA00022840"/>
    </source>
</evidence>
<feature type="binding site" evidence="11">
    <location>
        <begin position="125"/>
        <end position="130"/>
    </location>
    <ligand>
        <name>ATP</name>
        <dbReference type="ChEBI" id="CHEBI:30616"/>
    </ligand>
</feature>
<accession>A0A1X9NDJ8</accession>
<dbReference type="Pfam" id="PF00183">
    <property type="entry name" value="HSP90"/>
    <property type="match status" value="1"/>
</dbReference>
<evidence type="ECO:0000256" key="11">
    <source>
        <dbReference type="PIRSR" id="PIRSR002583-1"/>
    </source>
</evidence>
<keyword evidence="15" id="KW-1185">Reference proteome</keyword>
<dbReference type="FunFam" id="3.30.565.10:FF:000009">
    <property type="entry name" value="Molecular chaperone HtpG"/>
    <property type="match status" value="1"/>
</dbReference>
<dbReference type="InterPro" id="IPR003594">
    <property type="entry name" value="HATPase_dom"/>
</dbReference>
<feature type="binding site" evidence="11">
    <location>
        <position position="177"/>
    </location>
    <ligand>
        <name>ATP</name>
        <dbReference type="ChEBI" id="CHEBI:30616"/>
    </ligand>
</feature>
<sequence length="642" mass="73105">MTTATDKETLGFQTEAKQLLQLMIHSLYSNKEIFLRELISNASDAADKLRFEALSDGTLYEDDPELRIAIDFDKEAKTITIADNGIGMSKEDVINHLGTIAKSGTAEFMSKLSGDQQKDSQLIGQFGVGFYSAFIVADRVEVKTRRAGLDKSEGVHWESEGEAEFSVESIEKEGRGTTIILHLREDSADFADDFRIRSVVKKYSDHISLPVMMEKQITPEYDEEGNEKPVEENLEPEFEAINDATALWTRSRSEVEDDEYKEFYKHVSHDFQDPLTWSHNKVEGKLEYNSLLYVPAKAPFDMWNRDATRGLKLYVQRTFIMDDAEQFLPLYLRFIKGVVDSNDLSLNVSREILQQDPAVDSMKSALTKRVLDMLSKMAKKDAEQYQAFWDEFGQVLKEGPAEDFSNKEKIAKLFRFASTHSNSEVQDQSLEDYVSRMKEGQEKIYYVAAENYTTGSNSPHLEVFRKKGIEVLVLFDRVDEWLMGHMMDFDGKGFQDVGKGELDLGELEDEADKQEKEKLESENKDLVERVKTVLEAKVEEVRVTNRLTDSPACLVVNDGDMGAQMRRILEQAGQAMPESKPILELNPEHSLVQKLDQESDEDRFSDLVEILFDQSTLAEGGQLDDPAAYVHRLNKLLLELSQ</sequence>
<keyword evidence="7 10" id="KW-0143">Chaperone</keyword>
<dbReference type="SUPFAM" id="SSF110942">
    <property type="entry name" value="HSP90 C-terminal domain"/>
    <property type="match status" value="1"/>
</dbReference>
<dbReference type="SUPFAM" id="SSF54211">
    <property type="entry name" value="Ribosomal protein S5 domain 2-like"/>
    <property type="match status" value="1"/>
</dbReference>
<feature type="binding site" evidence="11">
    <location>
        <position position="350"/>
    </location>
    <ligand>
        <name>ATP</name>
        <dbReference type="ChEBI" id="CHEBI:30616"/>
    </ligand>
</feature>
<dbReference type="GO" id="GO:0005524">
    <property type="term" value="F:ATP binding"/>
    <property type="evidence" value="ECO:0007669"/>
    <property type="project" value="UniProtKB-UniRule"/>
</dbReference>
<dbReference type="EMBL" id="CP019343">
    <property type="protein sequence ID" value="ARN76118.1"/>
    <property type="molecule type" value="Genomic_DNA"/>
</dbReference>